<dbReference type="PROSITE" id="PS51257">
    <property type="entry name" value="PROKAR_LIPOPROTEIN"/>
    <property type="match status" value="1"/>
</dbReference>
<feature type="chain" id="PRO_5012730334" evidence="1">
    <location>
        <begin position="23"/>
        <end position="168"/>
    </location>
</feature>
<dbReference type="AlphaFoldDB" id="A0A1T5DM76"/>
<dbReference type="STRING" id="619805.SAMN05660477_00834"/>
<protein>
    <submittedName>
        <fullName evidence="2">Lipocalin-like domain-containing protein</fullName>
    </submittedName>
</protein>
<sequence>MKNLLLLGVLGTSLFLTSCKTANTGDSNTVSAKEAQTRRAEALKMKGTWEITSVDYDKSFKIKPFDEGADAQCFVGSQWNLIPNNYTGTYTINGGGDCPTVTQPISFEVTKFNEFKFKKVMTGEKAKHVTAGYVMELQNLSQSNFTLVQNVNFEGNTIKVYYNFQKVQ</sequence>
<name>A0A1T5DM76_9FLAO</name>
<proteinExistence type="predicted"/>
<dbReference type="OrthoDB" id="1121756at2"/>
<dbReference type="RefSeq" id="WP_079666109.1">
    <property type="nucleotide sequence ID" value="NZ_FUYZ01000002.1"/>
</dbReference>
<gene>
    <name evidence="2" type="ORF">SAMN05660477_00834</name>
</gene>
<dbReference type="Proteomes" id="UP000191112">
    <property type="component" value="Unassembled WGS sequence"/>
</dbReference>
<accession>A0A1T5DM76</accession>
<feature type="signal peptide" evidence="1">
    <location>
        <begin position="1"/>
        <end position="22"/>
    </location>
</feature>
<evidence type="ECO:0000256" key="1">
    <source>
        <dbReference type="SAM" id="SignalP"/>
    </source>
</evidence>
<reference evidence="2 3" key="1">
    <citation type="submission" date="2017-02" db="EMBL/GenBank/DDBJ databases">
        <authorList>
            <person name="Peterson S.W."/>
        </authorList>
    </citation>
    <scope>NUCLEOTIDE SEQUENCE [LARGE SCALE GENOMIC DNA]</scope>
    <source>
        <strain evidence="2 3">DSM 22323</strain>
    </source>
</reference>
<organism evidence="2 3">
    <name type="scientific">Soonwooa buanensis</name>
    <dbReference type="NCBI Taxonomy" id="619805"/>
    <lineage>
        <taxon>Bacteria</taxon>
        <taxon>Pseudomonadati</taxon>
        <taxon>Bacteroidota</taxon>
        <taxon>Flavobacteriia</taxon>
        <taxon>Flavobacteriales</taxon>
        <taxon>Weeksellaceae</taxon>
        <taxon>Chryseobacterium group</taxon>
        <taxon>Soonwooa</taxon>
    </lineage>
</organism>
<evidence type="ECO:0000313" key="3">
    <source>
        <dbReference type="Proteomes" id="UP000191112"/>
    </source>
</evidence>
<keyword evidence="1" id="KW-0732">Signal</keyword>
<keyword evidence="3" id="KW-1185">Reference proteome</keyword>
<dbReference type="EMBL" id="FUYZ01000002">
    <property type="protein sequence ID" value="SKB72701.1"/>
    <property type="molecule type" value="Genomic_DNA"/>
</dbReference>
<evidence type="ECO:0000313" key="2">
    <source>
        <dbReference type="EMBL" id="SKB72701.1"/>
    </source>
</evidence>